<sequence>MENIRAYNNMFSMTSFGARIDEAVNDGRGPYVFKVSGQVSHWIGSICPPGNEGPRFLQLYIYDTMNEVCNRLRFFDSSERCSLSPAIVSSLSHTLNSCNEYVRLFKSAADLCDTSASSDFSVRLFNNVGDRRYEPPASGTLGGIVFAEDSNASDYDIVVHSKDGPPHRVSKLHPSYIPLQYPLLFPYAEPGWSPQLRLSSISTGKRKNLTVNMYYSFQIHDRDGMYSLLLNGGRLFQQYLVDAYTCIEQSRLEFINSNQNIFRSEFLAGVYDAIARGDNNAQDIGKRVFLPSSFTGGPRYMYKHYHDALAICRVYGNPQYFVTFTCNVKWPEITRYLDKLGGMQAQDRPDIIARVFRIKVQQFLKFMRSNKTFGDVAAELYTIEFQKRGLPHCHTLLWVTSPFKVCEPEDVDRYIRAEIPDPTSDPALHKIVTDLMMHGPCGLARPTSPCMRENRCSKSFPKSFESNTRFDKDGYVRYRRRDTSERATKNGIALDNRYVVPYNEQLCRHFNAHINVEHCGWNMMIKYLFKYISKGADRVRFCIARSDAAGAVDEEANNPPVNEIKNFVDGRYICPHEASWRILNFPIHERTPAVEVLAVHLQDMQNVTFKENLKLQAIVRNPSFGKTTLTGWFESNKRDSDGLDLTYLNYSSRYRWYKTGMCWLSRVYLQKPGIGRLAYVHPASGELFFLRMLLSHQHGCKSFADIRTVSNVIHNTYRSACDALGLLGDDKEWLTAFIESSASATPSELRVLFVHMLLFCEVSQPIYFWEKQWRCMGDDFRLRFTAQISSTDFFVNDSEIQQYILLELEKLLNSGTPSKSLADFGLPMPSTSFLASIGNRLLMEETCYDRASLAEEHSQSHLLLNFDQLQIKVKGDGIEATAEVEDIEYFDSVIKLESCYKVDGFICSGPRTYKATVNHSASLVIGKKARFHPVTNPDIPTVYFNFATYETIKTRIKDTKLLTDYIGCVVKNRMRSTSNGTQLRKTRLRDEMGNELEITLWPEKSHLIGDNVTTGDIVAITSTMVTEYNGLIQLESQFLTTVTVNPDMPQTAEHVQRLKAIPPMQSSEADDKAVTLLHLNHSSQNNFQGSRNFTCQASIKQIHEERTWYYVVCSKCSRKLYQEEDNGTFNYVCKNDDDITPNFRYAVNATITDATASAEAIFFDDSMQALLNISCKDMVTKHADITNPKALPDQLKSAIGTTKLLHVTLKNDGKIAVNNVSEITSTNPSESTSQIQETPTFTPTTPIPKKTGSKRQVEDSPGEERKMQQG</sequence>
<dbReference type="InterPro" id="IPR025476">
    <property type="entry name" value="Helitron_helicase-like"/>
</dbReference>
<dbReference type="InterPro" id="IPR013955">
    <property type="entry name" value="Rep_factor-A_C"/>
</dbReference>
<evidence type="ECO:0000256" key="1">
    <source>
        <dbReference type="ARBA" id="ARBA00005690"/>
    </source>
</evidence>
<evidence type="ECO:0008006" key="11">
    <source>
        <dbReference type="Google" id="ProtNLM"/>
    </source>
</evidence>
<organism evidence="9 10">
    <name type="scientific">Castilleja foliolosa</name>
    <dbReference type="NCBI Taxonomy" id="1961234"/>
    <lineage>
        <taxon>Eukaryota</taxon>
        <taxon>Viridiplantae</taxon>
        <taxon>Streptophyta</taxon>
        <taxon>Embryophyta</taxon>
        <taxon>Tracheophyta</taxon>
        <taxon>Spermatophyta</taxon>
        <taxon>Magnoliopsida</taxon>
        <taxon>eudicotyledons</taxon>
        <taxon>Gunneridae</taxon>
        <taxon>Pentapetalae</taxon>
        <taxon>asterids</taxon>
        <taxon>lamiids</taxon>
        <taxon>Lamiales</taxon>
        <taxon>Orobanchaceae</taxon>
        <taxon>Pedicularideae</taxon>
        <taxon>Castillejinae</taxon>
        <taxon>Castilleja</taxon>
    </lineage>
</organism>
<comment type="similarity">
    <text evidence="1">Belongs to the replication factor A protein 1 family.</text>
</comment>
<proteinExistence type="inferred from homology"/>
<dbReference type="GO" id="GO:0008270">
    <property type="term" value="F:zinc ion binding"/>
    <property type="evidence" value="ECO:0007669"/>
    <property type="project" value="UniProtKB-KW"/>
</dbReference>
<dbReference type="PANTHER" id="PTHR45786">
    <property type="entry name" value="DNA BINDING PROTEIN-LIKE"/>
    <property type="match status" value="1"/>
</dbReference>
<feature type="compositionally biased region" description="Polar residues" evidence="6">
    <location>
        <begin position="1222"/>
        <end position="1237"/>
    </location>
</feature>
<keyword evidence="3" id="KW-0863">Zinc-finger</keyword>
<dbReference type="CDD" id="cd04476">
    <property type="entry name" value="RPA1_DBD_C"/>
    <property type="match status" value="1"/>
</dbReference>
<evidence type="ECO:0000256" key="4">
    <source>
        <dbReference type="ARBA" id="ARBA00022833"/>
    </source>
</evidence>
<gene>
    <name evidence="9" type="ORF">CASFOL_000972</name>
</gene>
<keyword evidence="5" id="KW-0238">DNA-binding</keyword>
<dbReference type="InterPro" id="IPR047192">
    <property type="entry name" value="Euk_RPA1_DBD_C"/>
</dbReference>
<evidence type="ECO:0000256" key="5">
    <source>
        <dbReference type="ARBA" id="ARBA00023125"/>
    </source>
</evidence>
<evidence type="ECO:0000259" key="8">
    <source>
        <dbReference type="Pfam" id="PF14214"/>
    </source>
</evidence>
<dbReference type="SUPFAM" id="SSF50249">
    <property type="entry name" value="Nucleic acid-binding proteins"/>
    <property type="match status" value="2"/>
</dbReference>
<dbReference type="Pfam" id="PF14214">
    <property type="entry name" value="Helitron_like_N"/>
    <property type="match status" value="1"/>
</dbReference>
<dbReference type="Proteomes" id="UP001632038">
    <property type="component" value="Unassembled WGS sequence"/>
</dbReference>
<dbReference type="Pfam" id="PF08646">
    <property type="entry name" value="Rep_fac-A_C"/>
    <property type="match status" value="1"/>
</dbReference>
<feature type="domain" description="Helitron helicase-like" evidence="8">
    <location>
        <begin position="214"/>
        <end position="397"/>
    </location>
</feature>
<feature type="compositionally biased region" description="Low complexity" evidence="6">
    <location>
        <begin position="1238"/>
        <end position="1250"/>
    </location>
</feature>
<keyword evidence="10" id="KW-1185">Reference proteome</keyword>
<keyword evidence="2" id="KW-0479">Metal-binding</keyword>
<evidence type="ECO:0000256" key="3">
    <source>
        <dbReference type="ARBA" id="ARBA00022771"/>
    </source>
</evidence>
<evidence type="ECO:0000259" key="7">
    <source>
        <dbReference type="Pfam" id="PF08646"/>
    </source>
</evidence>
<protein>
    <recommendedName>
        <fullName evidence="11">DNA helicase</fullName>
    </recommendedName>
</protein>
<feature type="region of interest" description="Disordered" evidence="6">
    <location>
        <begin position="1222"/>
        <end position="1270"/>
    </location>
</feature>
<evidence type="ECO:0000256" key="6">
    <source>
        <dbReference type="SAM" id="MobiDB-lite"/>
    </source>
</evidence>
<evidence type="ECO:0000313" key="9">
    <source>
        <dbReference type="EMBL" id="KAL3655186.1"/>
    </source>
</evidence>
<feature type="compositionally biased region" description="Basic and acidic residues" evidence="6">
    <location>
        <begin position="1255"/>
        <end position="1270"/>
    </location>
</feature>
<accession>A0ABD3ELX7</accession>
<dbReference type="InterPro" id="IPR012340">
    <property type="entry name" value="NA-bd_OB-fold"/>
</dbReference>
<dbReference type="EMBL" id="JAVIJP010000002">
    <property type="protein sequence ID" value="KAL3655186.1"/>
    <property type="molecule type" value="Genomic_DNA"/>
</dbReference>
<dbReference type="AlphaFoldDB" id="A0ABD3ELX7"/>
<dbReference type="Gene3D" id="2.40.50.140">
    <property type="entry name" value="Nucleic acid-binding proteins"/>
    <property type="match status" value="2"/>
</dbReference>
<dbReference type="PANTHER" id="PTHR45786:SF77">
    <property type="entry name" value="HELITRON HELICASE-LIKE DOMAIN-CONTAINING PROTEIN-RELATED"/>
    <property type="match status" value="1"/>
</dbReference>
<evidence type="ECO:0000313" key="10">
    <source>
        <dbReference type="Proteomes" id="UP001632038"/>
    </source>
</evidence>
<evidence type="ECO:0000256" key="2">
    <source>
        <dbReference type="ARBA" id="ARBA00022723"/>
    </source>
</evidence>
<feature type="domain" description="Replication factor A C-terminal" evidence="7">
    <location>
        <begin position="1093"/>
        <end position="1212"/>
    </location>
</feature>
<dbReference type="GO" id="GO:0003677">
    <property type="term" value="F:DNA binding"/>
    <property type="evidence" value="ECO:0007669"/>
    <property type="project" value="UniProtKB-KW"/>
</dbReference>
<comment type="caution">
    <text evidence="9">The sequence shown here is derived from an EMBL/GenBank/DDBJ whole genome shotgun (WGS) entry which is preliminary data.</text>
</comment>
<keyword evidence="4" id="KW-0862">Zinc</keyword>
<name>A0ABD3ELX7_9LAMI</name>
<reference evidence="10" key="1">
    <citation type="journal article" date="2024" name="IScience">
        <title>Strigolactones Initiate the Formation of Haustorium-like Structures in Castilleja.</title>
        <authorList>
            <person name="Buerger M."/>
            <person name="Peterson D."/>
            <person name="Chory J."/>
        </authorList>
    </citation>
    <scope>NUCLEOTIDE SEQUENCE [LARGE SCALE GENOMIC DNA]</scope>
</reference>